<proteinExistence type="predicted"/>
<accession>A0A6A5XF05</accession>
<dbReference type="InterPro" id="IPR001138">
    <property type="entry name" value="Zn2Cys6_DnaBD"/>
</dbReference>
<dbReference type="Proteomes" id="UP000799778">
    <property type="component" value="Unassembled WGS sequence"/>
</dbReference>
<gene>
    <name evidence="4" type="ORF">BU24DRAFT_495587</name>
</gene>
<dbReference type="SUPFAM" id="SSF57701">
    <property type="entry name" value="Zn2/Cys6 DNA-binding domain"/>
    <property type="match status" value="1"/>
</dbReference>
<protein>
    <recommendedName>
        <fullName evidence="3">Zn(2)-C6 fungal-type domain-containing protein</fullName>
    </recommendedName>
</protein>
<sequence>MVYRGKPSAACGECRKRRNRCDQAIPTCGQCRKAKRNCPGYRNQVDLMFFDESEEVAKRSQSGTATPPDHKVHGAGSSSSDLVISPTTAPTIFPANVLEQTDDLGLNFFMANYVGSDSINSQFIYLPEYYAQSGYKKSDLCNGIQAVGLVGYARATGRSELVEPATRRYITVIKSVNKALSEANAAQNDSLLLTILFLAMFEVMVRPHGIGLQNVTKHLNGALSMALLRLKEGQQTPLGRKVFGSLYQSLIMNCWIQNIPLPADIPTIKRHMDRNSMHSDFLEVVMMMMRFRHDQETEQRDVPSSEIAKALALDQKLRSFTQSMPREGQYKTISMEIENQLVFDRIYHVYPTNFTAHLWNNIRTSRMRIHMVVVAQSRVLLSSPERYQHTFMATQLEASENIVRSLARDICATVPQLAGYIDDLRGSSCTPENKLGTELAGTTSSERAAAGSAVSISGPQILTELARSAPPIPTSPRSTDENKRQSSSSVLLNPKPASQCQLLYQLCTLSQISLLPIHLRHWVNDRIEYVKSKAEPEDLQLLEQALEDMPSAAFPFFVNI</sequence>
<dbReference type="PANTHER" id="PTHR38791:SF1">
    <property type="entry name" value="TRANSCRIPTION FACTOR, PUTATIVE-RELATED"/>
    <property type="match status" value="1"/>
</dbReference>
<dbReference type="InterPro" id="IPR053175">
    <property type="entry name" value="DHMBA_Reg_Transcription_Factor"/>
</dbReference>
<dbReference type="CDD" id="cd00067">
    <property type="entry name" value="GAL4"/>
    <property type="match status" value="1"/>
</dbReference>
<dbReference type="GO" id="GO:0000981">
    <property type="term" value="F:DNA-binding transcription factor activity, RNA polymerase II-specific"/>
    <property type="evidence" value="ECO:0007669"/>
    <property type="project" value="InterPro"/>
</dbReference>
<feature type="domain" description="Zn(2)-C6 fungal-type" evidence="3">
    <location>
        <begin position="10"/>
        <end position="38"/>
    </location>
</feature>
<feature type="region of interest" description="Disordered" evidence="2">
    <location>
        <begin position="467"/>
        <end position="492"/>
    </location>
</feature>
<feature type="region of interest" description="Disordered" evidence="2">
    <location>
        <begin position="58"/>
        <end position="83"/>
    </location>
</feature>
<dbReference type="GeneID" id="54291539"/>
<evidence type="ECO:0000256" key="1">
    <source>
        <dbReference type="ARBA" id="ARBA00023242"/>
    </source>
</evidence>
<dbReference type="InterPro" id="IPR036864">
    <property type="entry name" value="Zn2-C6_fun-type_DNA-bd_sf"/>
</dbReference>
<name>A0A6A5XF05_9PLEO</name>
<dbReference type="RefSeq" id="XP_033379736.1">
    <property type="nucleotide sequence ID" value="XM_033534142.1"/>
</dbReference>
<dbReference type="Pfam" id="PF00172">
    <property type="entry name" value="Zn_clus"/>
    <property type="match status" value="1"/>
</dbReference>
<dbReference type="GO" id="GO:0008270">
    <property type="term" value="F:zinc ion binding"/>
    <property type="evidence" value="ECO:0007669"/>
    <property type="project" value="InterPro"/>
</dbReference>
<dbReference type="OrthoDB" id="4220372at2759"/>
<dbReference type="EMBL" id="ML978074">
    <property type="protein sequence ID" value="KAF2011397.1"/>
    <property type="molecule type" value="Genomic_DNA"/>
</dbReference>
<dbReference type="Gene3D" id="4.10.240.10">
    <property type="entry name" value="Zn(2)-C6 fungal-type DNA-binding domain"/>
    <property type="match status" value="1"/>
</dbReference>
<dbReference type="PROSITE" id="PS00463">
    <property type="entry name" value="ZN2_CY6_FUNGAL_1"/>
    <property type="match status" value="1"/>
</dbReference>
<keyword evidence="5" id="KW-1185">Reference proteome</keyword>
<organism evidence="4 5">
    <name type="scientific">Aaosphaeria arxii CBS 175.79</name>
    <dbReference type="NCBI Taxonomy" id="1450172"/>
    <lineage>
        <taxon>Eukaryota</taxon>
        <taxon>Fungi</taxon>
        <taxon>Dikarya</taxon>
        <taxon>Ascomycota</taxon>
        <taxon>Pezizomycotina</taxon>
        <taxon>Dothideomycetes</taxon>
        <taxon>Pleosporomycetidae</taxon>
        <taxon>Pleosporales</taxon>
        <taxon>Pleosporales incertae sedis</taxon>
        <taxon>Aaosphaeria</taxon>
    </lineage>
</organism>
<dbReference type="AlphaFoldDB" id="A0A6A5XF05"/>
<dbReference type="SMART" id="SM00066">
    <property type="entry name" value="GAL4"/>
    <property type="match status" value="1"/>
</dbReference>
<dbReference type="PANTHER" id="PTHR38791">
    <property type="entry name" value="ZN(II)2CYS6 TRANSCRIPTION FACTOR (EUROFUNG)-RELATED-RELATED"/>
    <property type="match status" value="1"/>
</dbReference>
<evidence type="ECO:0000313" key="4">
    <source>
        <dbReference type="EMBL" id="KAF2011397.1"/>
    </source>
</evidence>
<reference evidence="4" key="1">
    <citation type="journal article" date="2020" name="Stud. Mycol.">
        <title>101 Dothideomycetes genomes: a test case for predicting lifestyles and emergence of pathogens.</title>
        <authorList>
            <person name="Haridas S."/>
            <person name="Albert R."/>
            <person name="Binder M."/>
            <person name="Bloem J."/>
            <person name="Labutti K."/>
            <person name="Salamov A."/>
            <person name="Andreopoulos B."/>
            <person name="Baker S."/>
            <person name="Barry K."/>
            <person name="Bills G."/>
            <person name="Bluhm B."/>
            <person name="Cannon C."/>
            <person name="Castanera R."/>
            <person name="Culley D."/>
            <person name="Daum C."/>
            <person name="Ezra D."/>
            <person name="Gonzalez J."/>
            <person name="Henrissat B."/>
            <person name="Kuo A."/>
            <person name="Liang C."/>
            <person name="Lipzen A."/>
            <person name="Lutzoni F."/>
            <person name="Magnuson J."/>
            <person name="Mondo S."/>
            <person name="Nolan M."/>
            <person name="Ohm R."/>
            <person name="Pangilinan J."/>
            <person name="Park H.-J."/>
            <person name="Ramirez L."/>
            <person name="Alfaro M."/>
            <person name="Sun H."/>
            <person name="Tritt A."/>
            <person name="Yoshinaga Y."/>
            <person name="Zwiers L.-H."/>
            <person name="Turgeon B."/>
            <person name="Goodwin S."/>
            <person name="Spatafora J."/>
            <person name="Crous P."/>
            <person name="Grigoriev I."/>
        </authorList>
    </citation>
    <scope>NUCLEOTIDE SEQUENCE</scope>
    <source>
        <strain evidence="4">CBS 175.79</strain>
    </source>
</reference>
<dbReference type="PROSITE" id="PS50048">
    <property type="entry name" value="ZN2_CY6_FUNGAL_2"/>
    <property type="match status" value="1"/>
</dbReference>
<evidence type="ECO:0000313" key="5">
    <source>
        <dbReference type="Proteomes" id="UP000799778"/>
    </source>
</evidence>
<evidence type="ECO:0000259" key="3">
    <source>
        <dbReference type="PROSITE" id="PS50048"/>
    </source>
</evidence>
<evidence type="ECO:0000256" key="2">
    <source>
        <dbReference type="SAM" id="MobiDB-lite"/>
    </source>
</evidence>
<keyword evidence="1" id="KW-0539">Nucleus</keyword>